<dbReference type="VEuPathDB" id="FungiDB:RhiirFUN_003096"/>
<feature type="domain" description="HAT C-terminal dimerisation" evidence="7">
    <location>
        <begin position="578"/>
        <end position="654"/>
    </location>
</feature>
<comment type="caution">
    <text evidence="8">The sequence shown here is derived from an EMBL/GenBank/DDBJ whole genome shotgun (WGS) entry which is preliminary data.</text>
</comment>
<dbReference type="InterPro" id="IPR008906">
    <property type="entry name" value="HATC_C_dom"/>
</dbReference>
<keyword evidence="2" id="KW-0479">Metal-binding</keyword>
<dbReference type="SMART" id="SM00614">
    <property type="entry name" value="ZnF_BED"/>
    <property type="match status" value="1"/>
</dbReference>
<keyword evidence="3" id="KW-0863">Zinc-finger</keyword>
<keyword evidence="4" id="KW-0862">Zinc</keyword>
<dbReference type="PANTHER" id="PTHR46481">
    <property type="entry name" value="ZINC FINGER BED DOMAIN-CONTAINING PROTEIN 4"/>
    <property type="match status" value="1"/>
</dbReference>
<feature type="compositionally biased region" description="Basic and acidic residues" evidence="6">
    <location>
        <begin position="88"/>
        <end position="103"/>
    </location>
</feature>
<evidence type="ECO:0000313" key="8">
    <source>
        <dbReference type="EMBL" id="CAB5381090.1"/>
    </source>
</evidence>
<evidence type="ECO:0000259" key="7">
    <source>
        <dbReference type="Pfam" id="PF05699"/>
    </source>
</evidence>
<organism evidence="8 9">
    <name type="scientific">Rhizophagus irregularis</name>
    <dbReference type="NCBI Taxonomy" id="588596"/>
    <lineage>
        <taxon>Eukaryota</taxon>
        <taxon>Fungi</taxon>
        <taxon>Fungi incertae sedis</taxon>
        <taxon>Mucoromycota</taxon>
        <taxon>Glomeromycotina</taxon>
        <taxon>Glomeromycetes</taxon>
        <taxon>Glomerales</taxon>
        <taxon>Glomeraceae</taxon>
        <taxon>Rhizophagus</taxon>
    </lineage>
</organism>
<evidence type="ECO:0000256" key="6">
    <source>
        <dbReference type="SAM" id="MobiDB-lite"/>
    </source>
</evidence>
<feature type="region of interest" description="Disordered" evidence="6">
    <location>
        <begin position="1"/>
        <end position="25"/>
    </location>
</feature>
<protein>
    <recommendedName>
        <fullName evidence="7">HAT C-terminal dimerisation domain-containing protein</fullName>
    </recommendedName>
</protein>
<dbReference type="Proteomes" id="UP000684084">
    <property type="component" value="Unassembled WGS sequence"/>
</dbReference>
<dbReference type="GO" id="GO:0008270">
    <property type="term" value="F:zinc ion binding"/>
    <property type="evidence" value="ECO:0007669"/>
    <property type="project" value="UniProtKB-KW"/>
</dbReference>
<evidence type="ECO:0000256" key="3">
    <source>
        <dbReference type="ARBA" id="ARBA00022771"/>
    </source>
</evidence>
<evidence type="ECO:0000256" key="5">
    <source>
        <dbReference type="ARBA" id="ARBA00023242"/>
    </source>
</evidence>
<proteinExistence type="predicted"/>
<dbReference type="VEuPathDB" id="FungiDB:RhiirFUN_010453"/>
<evidence type="ECO:0000256" key="4">
    <source>
        <dbReference type="ARBA" id="ARBA00022833"/>
    </source>
</evidence>
<dbReference type="Pfam" id="PF05699">
    <property type="entry name" value="Dimer_Tnp_hAT"/>
    <property type="match status" value="1"/>
</dbReference>
<feature type="region of interest" description="Disordered" evidence="6">
    <location>
        <begin position="88"/>
        <end position="114"/>
    </location>
</feature>
<dbReference type="OrthoDB" id="2425525at2759"/>
<dbReference type="InterPro" id="IPR052035">
    <property type="entry name" value="ZnF_BED_domain_contain"/>
</dbReference>
<dbReference type="VEuPathDB" id="FungiDB:RhiirFUN_007952"/>
<sequence length="669" mass="76800">MNIPPPNETESPNNAPLLNDDETDSKTAKKTSWVWTYWDEETQEIKGVSRQVIICKVIDASNQTPCRKIYIKSSGSTGNAINHLRNKHDITKDGKNNKPKDPDNQVTKSHKHYSAKNQEESRQYLVDWIVDDIQPISVVANLKFRQLINQLNPTFVMPCPETVKGIIHDAFNFSFPKLQQTIRDQAKSVSLTLDLWTAKNRQGFLGITCSFINNSFELHEYTLDIAYVRYPHTSQHILETLEEVLKEWKIRELVFTAITDNGSNVKKAILDMKNVNWLRCTAHTLQLVVGKGMKSAENPEKTSEYLLHVISDSPTRWNSSYLAWQRLLKLKNHIIMLINTLATKNDLDSKKDYKRLNSIMLTSDEWDLIQDLIPVLKPYAEATELLGGSSYCTHSMMNPILINIKKRFHPSTSRGVAAAEKININFGDNDTAFDEDMAIEENEQLQAGIEDNERQLLTNNKRTQINNPVNCYGLIDQIKLSLFTAMNYYWNDLTSPDKLLPTLLDPRMKDLSFVSDSERYAAKDLLEKKYKELKFQGSNDDLLLPINVDDNRKKNKKAYTIFADLKKKIIPADDEIGNYLQLEEIDLEGDPFAWWYERKEKFPILTCLAKKYLAVYACSTASERLFSDAGNILTAKRARTCPNFFKKLIFLKRNGKHLDSIHGESSQES</sequence>
<dbReference type="AlphaFoldDB" id="A0A915ZMU7"/>
<evidence type="ECO:0000313" key="9">
    <source>
        <dbReference type="Proteomes" id="UP000684084"/>
    </source>
</evidence>
<dbReference type="GO" id="GO:0005634">
    <property type="term" value="C:nucleus"/>
    <property type="evidence" value="ECO:0007669"/>
    <property type="project" value="UniProtKB-SubCell"/>
</dbReference>
<accession>A0A915ZMU7</accession>
<dbReference type="PANTHER" id="PTHR46481:SF10">
    <property type="entry name" value="ZINC FINGER BED DOMAIN-CONTAINING PROTEIN 39"/>
    <property type="match status" value="1"/>
</dbReference>
<reference evidence="8" key="1">
    <citation type="submission" date="2020-05" db="EMBL/GenBank/DDBJ databases">
        <authorList>
            <person name="Rincon C."/>
            <person name="Sanders R I."/>
            <person name="Robbins C."/>
            <person name="Chaturvedi A."/>
        </authorList>
    </citation>
    <scope>NUCLEOTIDE SEQUENCE</scope>
    <source>
        <strain evidence="8">CHB12</strain>
    </source>
</reference>
<keyword evidence="5" id="KW-0539">Nucleus</keyword>
<gene>
    <name evidence="8" type="ORF">CHRIB12_LOCUS17416</name>
</gene>
<name>A0A915ZMU7_9GLOM</name>
<evidence type="ECO:0000256" key="1">
    <source>
        <dbReference type="ARBA" id="ARBA00004123"/>
    </source>
</evidence>
<dbReference type="GO" id="GO:0046983">
    <property type="term" value="F:protein dimerization activity"/>
    <property type="evidence" value="ECO:0007669"/>
    <property type="project" value="InterPro"/>
</dbReference>
<evidence type="ECO:0000256" key="2">
    <source>
        <dbReference type="ARBA" id="ARBA00022723"/>
    </source>
</evidence>
<comment type="subcellular location">
    <subcellularLocation>
        <location evidence="1">Nucleus</location>
    </subcellularLocation>
</comment>
<dbReference type="EMBL" id="CAGKOT010000043">
    <property type="protein sequence ID" value="CAB5381090.1"/>
    <property type="molecule type" value="Genomic_DNA"/>
</dbReference>